<proteinExistence type="predicted"/>
<evidence type="ECO:0000313" key="2">
    <source>
        <dbReference type="EMBL" id="MFC7337279.1"/>
    </source>
</evidence>
<name>A0ABW2L7N9_9BACT</name>
<evidence type="ECO:0000313" key="3">
    <source>
        <dbReference type="Proteomes" id="UP001596472"/>
    </source>
</evidence>
<comment type="caution">
    <text evidence="2">The sequence shown here is derived from an EMBL/GenBank/DDBJ whole genome shotgun (WGS) entry which is preliminary data.</text>
</comment>
<gene>
    <name evidence="2" type="ORF">ACFQY0_08845</name>
</gene>
<accession>A0ABW2L7N9</accession>
<keyword evidence="3" id="KW-1185">Reference proteome</keyword>
<dbReference type="Proteomes" id="UP001596472">
    <property type="component" value="Unassembled WGS sequence"/>
</dbReference>
<dbReference type="RefSeq" id="WP_379711422.1">
    <property type="nucleotide sequence ID" value="NZ_JBHTBS010000003.1"/>
</dbReference>
<dbReference type="EMBL" id="JBHTBS010000003">
    <property type="protein sequence ID" value="MFC7337279.1"/>
    <property type="molecule type" value="Genomic_DNA"/>
</dbReference>
<feature type="coiled-coil region" evidence="1">
    <location>
        <begin position="101"/>
        <end position="128"/>
    </location>
</feature>
<sequence>MTDPDQLDRLQRIDAELTNRYLVDDLEAAEAAAELGLPQLLAVSADGLEARRAALAEWRGGIAVAEGRKFSTLAWNALDPDYRLTARQGLVPLEEFFKVLRDLREEELARQQRARDELEADMEAAVSMYTAGGVVISTRKLDWLVMAQDGSIRVGRKAGNCDDVVRGFKDTGLSSLVFELRFKEQFEAPTPPEQPEEE</sequence>
<protein>
    <submittedName>
        <fullName evidence="2">Uncharacterized protein</fullName>
    </submittedName>
</protein>
<reference evidence="3" key="1">
    <citation type="journal article" date="2019" name="Int. J. Syst. Evol. Microbiol.">
        <title>The Global Catalogue of Microorganisms (GCM) 10K type strain sequencing project: providing services to taxonomists for standard genome sequencing and annotation.</title>
        <authorList>
            <consortium name="The Broad Institute Genomics Platform"/>
            <consortium name="The Broad Institute Genome Sequencing Center for Infectious Disease"/>
            <person name="Wu L."/>
            <person name="Ma J."/>
        </authorList>
    </citation>
    <scope>NUCLEOTIDE SEQUENCE [LARGE SCALE GENOMIC DNA]</scope>
    <source>
        <strain evidence="3">CGMCC 4.1467</strain>
    </source>
</reference>
<evidence type="ECO:0000256" key="1">
    <source>
        <dbReference type="SAM" id="Coils"/>
    </source>
</evidence>
<organism evidence="2 3">
    <name type="scientific">Haloferula chungangensis</name>
    <dbReference type="NCBI Taxonomy" id="1048331"/>
    <lineage>
        <taxon>Bacteria</taxon>
        <taxon>Pseudomonadati</taxon>
        <taxon>Verrucomicrobiota</taxon>
        <taxon>Verrucomicrobiia</taxon>
        <taxon>Verrucomicrobiales</taxon>
        <taxon>Verrucomicrobiaceae</taxon>
        <taxon>Haloferula</taxon>
    </lineage>
</organism>
<keyword evidence="1" id="KW-0175">Coiled coil</keyword>